<evidence type="ECO:0000313" key="18">
    <source>
        <dbReference type="EMBL" id="PVZ97594.1"/>
    </source>
</evidence>
<keyword evidence="8" id="KW-0508">mRNA splicing</keyword>
<evidence type="ECO:0000259" key="17">
    <source>
        <dbReference type="PROSITE" id="PS51195"/>
    </source>
</evidence>
<protein>
    <recommendedName>
        <fullName evidence="2">RNA helicase</fullName>
        <ecNumber evidence="2">3.6.4.13</ecNumber>
    </recommendedName>
</protein>
<feature type="compositionally biased region" description="Polar residues" evidence="14">
    <location>
        <begin position="1"/>
        <end position="10"/>
    </location>
</feature>
<keyword evidence="3" id="KW-0507">mRNA processing</keyword>
<evidence type="ECO:0000256" key="14">
    <source>
        <dbReference type="SAM" id="MobiDB-lite"/>
    </source>
</evidence>
<dbReference type="PROSITE" id="PS00039">
    <property type="entry name" value="DEAD_ATP_HELICASE"/>
    <property type="match status" value="1"/>
</dbReference>
<feature type="region of interest" description="Disordered" evidence="14">
    <location>
        <begin position="1"/>
        <end position="195"/>
    </location>
</feature>
<dbReference type="PANTHER" id="PTHR47958">
    <property type="entry name" value="ATP-DEPENDENT RNA HELICASE DBP3"/>
    <property type="match status" value="1"/>
</dbReference>
<comment type="subunit">
    <text evidence="11">Component of the U5 snRNP complex.</text>
</comment>
<keyword evidence="7" id="KW-0067">ATP-binding</keyword>
<dbReference type="Pfam" id="PF00271">
    <property type="entry name" value="Helicase_C"/>
    <property type="match status" value="1"/>
</dbReference>
<dbReference type="InterPro" id="IPR001650">
    <property type="entry name" value="Helicase_C-like"/>
</dbReference>
<dbReference type="Proteomes" id="UP000245591">
    <property type="component" value="Unassembled WGS sequence"/>
</dbReference>
<feature type="domain" description="Helicase C-terminal" evidence="16">
    <location>
        <begin position="678"/>
        <end position="826"/>
    </location>
</feature>
<evidence type="ECO:0000256" key="3">
    <source>
        <dbReference type="ARBA" id="ARBA00022664"/>
    </source>
</evidence>
<dbReference type="GO" id="GO:0008380">
    <property type="term" value="P:RNA splicing"/>
    <property type="evidence" value="ECO:0007669"/>
    <property type="project" value="UniProtKB-KW"/>
</dbReference>
<sequence>MDVSSRFNNQELEHNDKQKSKTLSRDERKSQIDRSRNQSRSRERRSSDQYRSHRTSDRHRSRSRSKSRDNLRSRNRDQGRDRDHYRNRDRSGDRYRRRSRSYERNSERRDDKSKSRYKRGEYGDNRAKETKEKLHESSDSEKESSNSKSLENNLDLNGNKNEKSRPKVPLSVEDLQKIKKSKEELQKPVFLSKEERQRIALEKRQKQVEEQKSIQQAELKKTQEIVKIFNKKDESRYRSRHRRRSSSDSNGSRSQSRDRSRKAILEEKQKEMEMKAIRERYIGGEKPKRRARKVNNKSFVFDWDAKDDTSQDYNVLYSQRYEPQFFGRGHIAGFDVKEQMAKKSQFYQNLLSERRTQEEVDRARELVTISQKKEARVQWDDRHWSEKKLAEMKERDWRIFKEDFNISCKGGGIPNPIRAWDESGLPENILKTIRKVGYEQPTPIQRQAIPIGLQNRDIIGIAETGSGKTASFLIPMLVYILSLPKLDETNMNDGPYAVILAPTRELAQQIEQEALKFANHLGFKCVSIVGGHSIEEQSFALRNGAEIIIATPGRLKDCIDRRILVLNQTTYVVMDEADRMIDMGFEEDVNFILDALPVSQIKPDTQDAEDASKMLQSHSGSVLRYRQTTMFSATMPPLVERLAKKYLRRPAIVTIGTAGQAVDTVVQKVEFINNVERKRSRLIELLSEDYVPPIIVFVNLKKTADSLLKLVSKSGYSAVVLHGGRSQEQRELALAKLKNGDADLLVATDVAGRGIDVKDVSLVINFDMAKSIEDYTHRIGRTGRAGKEGVAITFLSNDDTEVIYDLRKMIEKSPISKCPIELLQHEASQAPPGLVRSKRKYEETLFKE</sequence>
<comment type="similarity">
    <text evidence="10">Belongs to the DEAD box helicase family. DDX23/PRP28 subfamily.</text>
</comment>
<dbReference type="GO" id="GO:0003676">
    <property type="term" value="F:nucleic acid binding"/>
    <property type="evidence" value="ECO:0007669"/>
    <property type="project" value="InterPro"/>
</dbReference>
<dbReference type="Pfam" id="PF25430">
    <property type="entry name" value="DDX23"/>
    <property type="match status" value="1"/>
</dbReference>
<evidence type="ECO:0000256" key="1">
    <source>
        <dbReference type="ARBA" id="ARBA00004123"/>
    </source>
</evidence>
<dbReference type="GO" id="GO:0005524">
    <property type="term" value="F:ATP binding"/>
    <property type="evidence" value="ECO:0007669"/>
    <property type="project" value="UniProtKB-KW"/>
</dbReference>
<comment type="catalytic activity">
    <reaction evidence="12">
        <text>ATP + H2O = ADP + phosphate + H(+)</text>
        <dbReference type="Rhea" id="RHEA:13065"/>
        <dbReference type="ChEBI" id="CHEBI:15377"/>
        <dbReference type="ChEBI" id="CHEBI:15378"/>
        <dbReference type="ChEBI" id="CHEBI:30616"/>
        <dbReference type="ChEBI" id="CHEBI:43474"/>
        <dbReference type="ChEBI" id="CHEBI:456216"/>
        <dbReference type="EC" id="3.6.4.13"/>
    </reaction>
</comment>
<dbReference type="PROSITE" id="PS51195">
    <property type="entry name" value="Q_MOTIF"/>
    <property type="match status" value="1"/>
</dbReference>
<evidence type="ECO:0000256" key="13">
    <source>
        <dbReference type="PROSITE-ProRule" id="PRU00552"/>
    </source>
</evidence>
<dbReference type="InterPro" id="IPR014001">
    <property type="entry name" value="Helicase_ATP-bd"/>
</dbReference>
<keyword evidence="5" id="KW-0378">Hydrolase</keyword>
<comment type="caution">
    <text evidence="18">The sequence shown here is derived from an EMBL/GenBank/DDBJ whole genome shotgun (WGS) entry which is preliminary data.</text>
</comment>
<dbReference type="Gene3D" id="3.40.50.300">
    <property type="entry name" value="P-loop containing nucleotide triphosphate hydrolases"/>
    <property type="match status" value="2"/>
</dbReference>
<dbReference type="SUPFAM" id="SSF52540">
    <property type="entry name" value="P-loop containing nucleoside triphosphate hydrolases"/>
    <property type="match status" value="1"/>
</dbReference>
<evidence type="ECO:0000256" key="8">
    <source>
        <dbReference type="ARBA" id="ARBA00023187"/>
    </source>
</evidence>
<dbReference type="InterPro" id="IPR057479">
    <property type="entry name" value="PRP28/DDX23-like_helical"/>
</dbReference>
<keyword evidence="9" id="KW-0539">Nucleus</keyword>
<feature type="compositionally biased region" description="Basic and acidic residues" evidence="14">
    <location>
        <begin position="66"/>
        <end position="145"/>
    </location>
</feature>
<evidence type="ECO:0000313" key="19">
    <source>
        <dbReference type="Proteomes" id="UP000245591"/>
    </source>
</evidence>
<feature type="compositionally biased region" description="Basic residues" evidence="14">
    <location>
        <begin position="56"/>
        <end position="65"/>
    </location>
</feature>
<evidence type="ECO:0000256" key="7">
    <source>
        <dbReference type="ARBA" id="ARBA00022840"/>
    </source>
</evidence>
<dbReference type="PROSITE" id="PS51192">
    <property type="entry name" value="HELICASE_ATP_BIND_1"/>
    <property type="match status" value="1"/>
</dbReference>
<gene>
    <name evidence="18" type="ORF">BB558_006445</name>
</gene>
<evidence type="ECO:0000256" key="9">
    <source>
        <dbReference type="ARBA" id="ARBA00023242"/>
    </source>
</evidence>
<feature type="short sequence motif" description="Q motif" evidence="13">
    <location>
        <begin position="418"/>
        <end position="446"/>
    </location>
</feature>
<dbReference type="InterPro" id="IPR014014">
    <property type="entry name" value="RNA_helicase_DEAD_Q_motif"/>
</dbReference>
<keyword evidence="19" id="KW-1185">Reference proteome</keyword>
<name>A0A2U1IXQ7_SMIAN</name>
<dbReference type="SMART" id="SM00490">
    <property type="entry name" value="HELICc"/>
    <property type="match status" value="1"/>
</dbReference>
<dbReference type="GO" id="GO:0016787">
    <property type="term" value="F:hydrolase activity"/>
    <property type="evidence" value="ECO:0007669"/>
    <property type="project" value="UniProtKB-KW"/>
</dbReference>
<feature type="compositionally biased region" description="Basic and acidic residues" evidence="14">
    <location>
        <begin position="11"/>
        <end position="55"/>
    </location>
</feature>
<evidence type="ECO:0000256" key="5">
    <source>
        <dbReference type="ARBA" id="ARBA00022801"/>
    </source>
</evidence>
<keyword evidence="4" id="KW-0547">Nucleotide-binding</keyword>
<evidence type="ECO:0000256" key="10">
    <source>
        <dbReference type="ARBA" id="ARBA00037954"/>
    </source>
</evidence>
<dbReference type="GO" id="GO:0003724">
    <property type="term" value="F:RNA helicase activity"/>
    <property type="evidence" value="ECO:0007669"/>
    <property type="project" value="UniProtKB-EC"/>
</dbReference>
<dbReference type="GO" id="GO:0005634">
    <property type="term" value="C:nucleus"/>
    <property type="evidence" value="ECO:0007669"/>
    <property type="project" value="UniProtKB-SubCell"/>
</dbReference>
<feature type="domain" description="Helicase ATP-binding" evidence="15">
    <location>
        <begin position="449"/>
        <end position="653"/>
    </location>
</feature>
<organism evidence="18 19">
    <name type="scientific">Smittium angustum</name>
    <dbReference type="NCBI Taxonomy" id="133377"/>
    <lineage>
        <taxon>Eukaryota</taxon>
        <taxon>Fungi</taxon>
        <taxon>Fungi incertae sedis</taxon>
        <taxon>Zoopagomycota</taxon>
        <taxon>Kickxellomycotina</taxon>
        <taxon>Harpellomycetes</taxon>
        <taxon>Harpellales</taxon>
        <taxon>Legeriomycetaceae</taxon>
        <taxon>Smittium</taxon>
    </lineage>
</organism>
<dbReference type="InterPro" id="IPR027417">
    <property type="entry name" value="P-loop_NTPase"/>
</dbReference>
<accession>A0A2U1IXQ7</accession>
<comment type="subcellular location">
    <subcellularLocation>
        <location evidence="1">Nucleus</location>
    </subcellularLocation>
</comment>
<dbReference type="InterPro" id="IPR000629">
    <property type="entry name" value="RNA-helicase_DEAD-box_CS"/>
</dbReference>
<dbReference type="CDD" id="cd18787">
    <property type="entry name" value="SF2_C_DEAD"/>
    <property type="match status" value="1"/>
</dbReference>
<dbReference type="PROSITE" id="PS51194">
    <property type="entry name" value="HELICASE_CTER"/>
    <property type="match status" value="1"/>
</dbReference>
<evidence type="ECO:0000256" key="4">
    <source>
        <dbReference type="ARBA" id="ARBA00022741"/>
    </source>
</evidence>
<feature type="region of interest" description="Disordered" evidence="14">
    <location>
        <begin position="230"/>
        <end position="263"/>
    </location>
</feature>
<evidence type="ECO:0000256" key="6">
    <source>
        <dbReference type="ARBA" id="ARBA00022806"/>
    </source>
</evidence>
<evidence type="ECO:0000256" key="2">
    <source>
        <dbReference type="ARBA" id="ARBA00012552"/>
    </source>
</evidence>
<dbReference type="InterPro" id="IPR011545">
    <property type="entry name" value="DEAD/DEAH_box_helicase_dom"/>
</dbReference>
<dbReference type="FunFam" id="3.40.50.300:FF:000322">
    <property type="entry name" value="probable ATP-dependent RNA helicase DDX23"/>
    <property type="match status" value="1"/>
</dbReference>
<evidence type="ECO:0000259" key="16">
    <source>
        <dbReference type="PROSITE" id="PS51194"/>
    </source>
</evidence>
<feature type="compositionally biased region" description="Basic and acidic residues" evidence="14">
    <location>
        <begin position="174"/>
        <end position="195"/>
    </location>
</feature>
<feature type="compositionally biased region" description="Low complexity" evidence="14">
    <location>
        <begin position="146"/>
        <end position="157"/>
    </location>
</feature>
<dbReference type="CDD" id="cd17945">
    <property type="entry name" value="DEADc_DDX23"/>
    <property type="match status" value="1"/>
</dbReference>
<dbReference type="Pfam" id="PF00270">
    <property type="entry name" value="DEAD"/>
    <property type="match status" value="1"/>
</dbReference>
<evidence type="ECO:0000256" key="12">
    <source>
        <dbReference type="ARBA" id="ARBA00047984"/>
    </source>
</evidence>
<dbReference type="GO" id="GO:0006397">
    <property type="term" value="P:mRNA processing"/>
    <property type="evidence" value="ECO:0007669"/>
    <property type="project" value="UniProtKB-KW"/>
</dbReference>
<reference evidence="18 19" key="1">
    <citation type="journal article" date="2018" name="MBio">
        <title>Comparative Genomics Reveals the Core Gene Toolbox for the Fungus-Insect Symbiosis.</title>
        <authorList>
            <person name="Wang Y."/>
            <person name="Stata M."/>
            <person name="Wang W."/>
            <person name="Stajich J.E."/>
            <person name="White M.M."/>
            <person name="Moncalvo J.M."/>
        </authorList>
    </citation>
    <scope>NUCLEOTIDE SEQUENCE [LARGE SCALE GENOMIC DNA]</scope>
    <source>
        <strain evidence="18 19">AUS-126-30</strain>
    </source>
</reference>
<dbReference type="EMBL" id="MBFU01000780">
    <property type="protein sequence ID" value="PVZ97594.1"/>
    <property type="molecule type" value="Genomic_DNA"/>
</dbReference>
<evidence type="ECO:0000256" key="11">
    <source>
        <dbReference type="ARBA" id="ARBA00038719"/>
    </source>
</evidence>
<proteinExistence type="inferred from homology"/>
<evidence type="ECO:0000259" key="15">
    <source>
        <dbReference type="PROSITE" id="PS51192"/>
    </source>
</evidence>
<dbReference type="SMART" id="SM00487">
    <property type="entry name" value="DEXDc"/>
    <property type="match status" value="1"/>
</dbReference>
<dbReference type="EC" id="3.6.4.13" evidence="2"/>
<feature type="domain" description="DEAD-box RNA helicase Q" evidence="17">
    <location>
        <begin position="418"/>
        <end position="446"/>
    </location>
</feature>
<keyword evidence="6" id="KW-0347">Helicase</keyword>
<dbReference type="AlphaFoldDB" id="A0A2U1IXQ7"/>